<dbReference type="PIRSF" id="PIRSF001549">
    <property type="entry name" value="His-tRNA_synth"/>
    <property type="match status" value="1"/>
</dbReference>
<evidence type="ECO:0000256" key="4">
    <source>
        <dbReference type="ARBA" id="ARBA00022840"/>
    </source>
</evidence>
<evidence type="ECO:0000256" key="6">
    <source>
        <dbReference type="ARBA" id="ARBA00047639"/>
    </source>
</evidence>
<protein>
    <recommendedName>
        <fullName evidence="7">Histidine--tRNA ligase</fullName>
        <ecNumber evidence="7">6.1.1.21</ecNumber>
    </recommendedName>
    <alternativeName>
        <fullName evidence="7">Histidyl-tRNA synthetase</fullName>
        <shortName evidence="7">HisRS</shortName>
    </alternativeName>
</protein>
<dbReference type="InterPro" id="IPR045864">
    <property type="entry name" value="aa-tRNA-synth_II/BPL/LPL"/>
</dbReference>
<evidence type="ECO:0000259" key="8">
    <source>
        <dbReference type="PROSITE" id="PS50862"/>
    </source>
</evidence>
<comment type="subunit">
    <text evidence="7">Homodimer.</text>
</comment>
<comment type="catalytic activity">
    <reaction evidence="6 7">
        <text>tRNA(His) + L-histidine + ATP = L-histidyl-tRNA(His) + AMP + diphosphate + H(+)</text>
        <dbReference type="Rhea" id="RHEA:17313"/>
        <dbReference type="Rhea" id="RHEA-COMP:9665"/>
        <dbReference type="Rhea" id="RHEA-COMP:9689"/>
        <dbReference type="ChEBI" id="CHEBI:15378"/>
        <dbReference type="ChEBI" id="CHEBI:30616"/>
        <dbReference type="ChEBI" id="CHEBI:33019"/>
        <dbReference type="ChEBI" id="CHEBI:57595"/>
        <dbReference type="ChEBI" id="CHEBI:78442"/>
        <dbReference type="ChEBI" id="CHEBI:78527"/>
        <dbReference type="ChEBI" id="CHEBI:456215"/>
        <dbReference type="EC" id="6.1.1.21"/>
    </reaction>
</comment>
<comment type="similarity">
    <text evidence="1 7">Belongs to the class-II aminoacyl-tRNA synthetase family.</text>
</comment>
<reference evidence="9" key="1">
    <citation type="submission" date="2022-12" db="EMBL/GenBank/DDBJ databases">
        <title>Genomic Characterization of Candidatus Phytoplasma sacchari in China.</title>
        <authorList>
            <person name="Zhang R.-Y."/>
        </authorList>
    </citation>
    <scope>NUCLEOTIDE SEQUENCE [LARGE SCALE GENOMIC DNA]</scope>
    <source>
        <strain evidence="9">SCWL1</strain>
    </source>
</reference>
<evidence type="ECO:0000256" key="7">
    <source>
        <dbReference type="HAMAP-Rule" id="MF_00127"/>
    </source>
</evidence>
<evidence type="ECO:0000313" key="10">
    <source>
        <dbReference type="Proteomes" id="UP001210120"/>
    </source>
</evidence>
<dbReference type="EC" id="6.1.1.21" evidence="7"/>
<dbReference type="GO" id="GO:0004821">
    <property type="term" value="F:histidine-tRNA ligase activity"/>
    <property type="evidence" value="ECO:0007669"/>
    <property type="project" value="UniProtKB-EC"/>
</dbReference>
<dbReference type="SUPFAM" id="SSF55681">
    <property type="entry name" value="Class II aaRS and biotin synthetases"/>
    <property type="match status" value="1"/>
</dbReference>
<dbReference type="InterPro" id="IPR006195">
    <property type="entry name" value="aa-tRNA-synth_II"/>
</dbReference>
<keyword evidence="10" id="KW-1185">Reference proteome</keyword>
<dbReference type="Proteomes" id="UP001210120">
    <property type="component" value="Chromosome"/>
</dbReference>
<dbReference type="PROSITE" id="PS50862">
    <property type="entry name" value="AA_TRNA_LIGASE_II"/>
    <property type="match status" value="1"/>
</dbReference>
<evidence type="ECO:0000256" key="3">
    <source>
        <dbReference type="ARBA" id="ARBA00022741"/>
    </source>
</evidence>
<dbReference type="InterPro" id="IPR015807">
    <property type="entry name" value="His-tRNA-ligase"/>
</dbReference>
<dbReference type="SUPFAM" id="SSF52954">
    <property type="entry name" value="Class II aaRS ABD-related"/>
    <property type="match status" value="1"/>
</dbReference>
<dbReference type="InterPro" id="IPR004516">
    <property type="entry name" value="HisRS/HisZ"/>
</dbReference>
<keyword evidence="7 9" id="KW-0436">Ligase</keyword>
<evidence type="ECO:0000313" key="9">
    <source>
        <dbReference type="EMBL" id="WBL31597.1"/>
    </source>
</evidence>
<sequence>MKKIKGTYDLISDEIKKWQIVEEKIKKILNLYNFQEIRTPIIEYEEIFNRSSQYSEMVSKEMFSFEDKNGRKIALRPEGTVSVIRSYVENKKENELQKLYYYGPFFRYERPQQGRYRQFYQLGIEIIGIKNFLSEIELFLFINKLIDTFDLNNKILIKINNLGDENSRKKFLNIFNSYIEKNKKELCYLCLKRQNKNILRILDCKECSKKKFLEKAPVILDYLTSSNKSNFQKILNVLKKFKFNFIIDDKLVRGLDYYTDLVFEIEILSDNSDKNLSLGGGGNYNNIMEIFNSPKTCNIGFALGMERLIFLLDKNNYFNKFELNKLEVFLFVLDSKFLLKSFFLLEKIRKFNIKAEMNYENYNFSKQLKKILLHKPKYIIFIGEKEVEKCILTIKNIFNKKIYTLTVEESINFLIKELKK</sequence>
<keyword evidence="5 7" id="KW-0030">Aminoacyl-tRNA synthetase</keyword>
<dbReference type="NCBIfam" id="TIGR00442">
    <property type="entry name" value="hisS"/>
    <property type="match status" value="1"/>
</dbReference>
<dbReference type="PANTHER" id="PTHR43707:SF1">
    <property type="entry name" value="HISTIDINE--TRNA LIGASE, MITOCHONDRIAL-RELATED"/>
    <property type="match status" value="1"/>
</dbReference>
<organism evidence="9 10">
    <name type="scientific">Candidatus Phytoplasma sacchari</name>
    <dbReference type="NCBI Taxonomy" id="2609813"/>
    <lineage>
        <taxon>Bacteria</taxon>
        <taxon>Bacillati</taxon>
        <taxon>Mycoplasmatota</taxon>
        <taxon>Mollicutes</taxon>
        <taxon>Acholeplasmatales</taxon>
        <taxon>Acholeplasmataceae</taxon>
        <taxon>Candidatus Phytoplasma</taxon>
        <taxon>16SrXI (Rice yellow dwarf group)</taxon>
    </lineage>
</organism>
<evidence type="ECO:0000256" key="1">
    <source>
        <dbReference type="ARBA" id="ARBA00008226"/>
    </source>
</evidence>
<dbReference type="Gene3D" id="3.40.50.800">
    <property type="entry name" value="Anticodon-binding domain"/>
    <property type="match status" value="1"/>
</dbReference>
<keyword evidence="4 7" id="KW-0067">ATP-binding</keyword>
<feature type="domain" description="Aminoacyl-transfer RNA synthetases class-II family profile" evidence="8">
    <location>
        <begin position="1"/>
        <end position="312"/>
    </location>
</feature>
<dbReference type="Gene3D" id="3.30.930.10">
    <property type="entry name" value="Bira Bifunctional Protein, Domain 2"/>
    <property type="match status" value="1"/>
</dbReference>
<dbReference type="HAMAP" id="MF_00127">
    <property type="entry name" value="His_tRNA_synth"/>
    <property type="match status" value="1"/>
</dbReference>
<keyword evidence="3 7" id="KW-0547">Nucleotide-binding</keyword>
<proteinExistence type="inferred from homology"/>
<dbReference type="InterPro" id="IPR004154">
    <property type="entry name" value="Anticodon-bd"/>
</dbReference>
<evidence type="ECO:0000256" key="2">
    <source>
        <dbReference type="ARBA" id="ARBA00022490"/>
    </source>
</evidence>
<evidence type="ECO:0000256" key="5">
    <source>
        <dbReference type="ARBA" id="ARBA00023146"/>
    </source>
</evidence>
<keyword evidence="7" id="KW-0648">Protein biosynthesis</keyword>
<dbReference type="Pfam" id="PF13393">
    <property type="entry name" value="tRNA-synt_His"/>
    <property type="match status" value="1"/>
</dbReference>
<keyword evidence="2 7" id="KW-0963">Cytoplasm</keyword>
<dbReference type="InterPro" id="IPR041715">
    <property type="entry name" value="HisRS-like_core"/>
</dbReference>
<dbReference type="PANTHER" id="PTHR43707">
    <property type="entry name" value="HISTIDYL-TRNA SYNTHETASE"/>
    <property type="match status" value="1"/>
</dbReference>
<accession>A0ABY7M397</accession>
<dbReference type="EMBL" id="CP115156">
    <property type="protein sequence ID" value="WBL31597.1"/>
    <property type="molecule type" value="Genomic_DNA"/>
</dbReference>
<gene>
    <name evidence="7 9" type="primary">hisS</name>
    <name evidence="9" type="ORF">O7R10_00855</name>
</gene>
<dbReference type="InterPro" id="IPR036621">
    <property type="entry name" value="Anticodon-bd_dom_sf"/>
</dbReference>
<name>A0ABY7M397_9MOLU</name>
<dbReference type="CDD" id="cd00773">
    <property type="entry name" value="HisRS-like_core"/>
    <property type="match status" value="1"/>
</dbReference>
<dbReference type="Pfam" id="PF03129">
    <property type="entry name" value="HGTP_anticodon"/>
    <property type="match status" value="1"/>
</dbReference>
<comment type="subcellular location">
    <subcellularLocation>
        <location evidence="7">Cytoplasm</location>
    </subcellularLocation>
</comment>